<dbReference type="EMBL" id="JAAIUW010000009">
    <property type="protein sequence ID" value="KAF7816421.1"/>
    <property type="molecule type" value="Genomic_DNA"/>
</dbReference>
<evidence type="ECO:0000313" key="3">
    <source>
        <dbReference type="EMBL" id="KAF7816421.1"/>
    </source>
</evidence>
<dbReference type="InterPro" id="IPR005162">
    <property type="entry name" value="Retrotrans_gag_dom"/>
</dbReference>
<comment type="caution">
    <text evidence="3">The sequence shown here is derived from an EMBL/GenBank/DDBJ whole genome shotgun (WGS) entry which is preliminary data.</text>
</comment>
<dbReference type="Proteomes" id="UP000634136">
    <property type="component" value="Unassembled WGS sequence"/>
</dbReference>
<dbReference type="Pfam" id="PF14244">
    <property type="entry name" value="Retrotran_gag_3"/>
    <property type="match status" value="1"/>
</dbReference>
<sequence length="340" mass="38612">MGTNSDSAKDTLPQRKTISPYDLTSLDNPGLAITQVQLRGENYDEWAQVVKTALRARKKFGFVDGKITQPAEDSSDFEDWWTINFLLVSWIWNSIEPSLRSTISNKDVAKDLWNEIRDRFSVTNGTRIQQLRSALTECKQRGLTIVDYYGRLTKLWDELSNYDPIPTCKCGKCTCDLSTMLNKKREDERVHTFLLGLDDTLYGTEERVKTIARAKEDRVEVMALATRTRSDGRDKTLVCSHCNKNGHEAENCFALIGYPEWWGDRARHDGKATATSLDPNIIHDASHIIEDTSTIMGRGCRRKETSVRLRDFVTHTIKTTSPSLPLPLAPQCSSDTFLQL</sequence>
<gene>
    <name evidence="3" type="ORF">G2W53_030390</name>
</gene>
<organism evidence="3 4">
    <name type="scientific">Senna tora</name>
    <dbReference type="NCBI Taxonomy" id="362788"/>
    <lineage>
        <taxon>Eukaryota</taxon>
        <taxon>Viridiplantae</taxon>
        <taxon>Streptophyta</taxon>
        <taxon>Embryophyta</taxon>
        <taxon>Tracheophyta</taxon>
        <taxon>Spermatophyta</taxon>
        <taxon>Magnoliopsida</taxon>
        <taxon>eudicotyledons</taxon>
        <taxon>Gunneridae</taxon>
        <taxon>Pentapetalae</taxon>
        <taxon>rosids</taxon>
        <taxon>fabids</taxon>
        <taxon>Fabales</taxon>
        <taxon>Fabaceae</taxon>
        <taxon>Caesalpinioideae</taxon>
        <taxon>Cassia clade</taxon>
        <taxon>Senna</taxon>
    </lineage>
</organism>
<dbReference type="PANTHER" id="PTHR37610:SF101">
    <property type="entry name" value="(RAPE) HYPOTHETICAL PROTEIN"/>
    <property type="match status" value="1"/>
</dbReference>
<dbReference type="Pfam" id="PF03732">
    <property type="entry name" value="Retrotrans_gag"/>
    <property type="match status" value="1"/>
</dbReference>
<name>A0A834T919_9FABA</name>
<dbReference type="OrthoDB" id="1929700at2759"/>
<keyword evidence="4" id="KW-1185">Reference proteome</keyword>
<evidence type="ECO:0000259" key="2">
    <source>
        <dbReference type="Pfam" id="PF14244"/>
    </source>
</evidence>
<dbReference type="PANTHER" id="PTHR37610">
    <property type="entry name" value="CCHC-TYPE DOMAIN-CONTAINING PROTEIN"/>
    <property type="match status" value="1"/>
</dbReference>
<proteinExistence type="predicted"/>
<evidence type="ECO:0000313" key="4">
    <source>
        <dbReference type="Proteomes" id="UP000634136"/>
    </source>
</evidence>
<evidence type="ECO:0000259" key="1">
    <source>
        <dbReference type="Pfam" id="PF03732"/>
    </source>
</evidence>
<accession>A0A834T919</accession>
<dbReference type="AlphaFoldDB" id="A0A834T919"/>
<feature type="domain" description="Retrotransposon Copia-like N-terminal" evidence="2">
    <location>
        <begin position="26"/>
        <end position="71"/>
    </location>
</feature>
<protein>
    <submittedName>
        <fullName evidence="3">Retrovirus-related Pol polyprotein from transposon TNT 1-94</fullName>
    </submittedName>
</protein>
<feature type="domain" description="Retrotransposon gag" evidence="1">
    <location>
        <begin position="104"/>
        <end position="197"/>
    </location>
</feature>
<dbReference type="InterPro" id="IPR029472">
    <property type="entry name" value="Copia-like_N"/>
</dbReference>
<reference evidence="3" key="1">
    <citation type="submission" date="2020-09" db="EMBL/GenBank/DDBJ databases">
        <title>Genome-Enabled Discovery of Anthraquinone Biosynthesis in Senna tora.</title>
        <authorList>
            <person name="Kang S.-H."/>
            <person name="Pandey R.P."/>
            <person name="Lee C.-M."/>
            <person name="Sim J.-S."/>
            <person name="Jeong J.-T."/>
            <person name="Choi B.-S."/>
            <person name="Jung M."/>
            <person name="Ginzburg D."/>
            <person name="Zhao K."/>
            <person name="Won S.Y."/>
            <person name="Oh T.-J."/>
            <person name="Yu Y."/>
            <person name="Kim N.-H."/>
            <person name="Lee O.R."/>
            <person name="Lee T.-H."/>
            <person name="Bashyal P."/>
            <person name="Kim T.-S."/>
            <person name="Lee W.-H."/>
            <person name="Kawkins C."/>
            <person name="Kim C.-K."/>
            <person name="Kim J.S."/>
            <person name="Ahn B.O."/>
            <person name="Rhee S.Y."/>
            <person name="Sohng J.K."/>
        </authorList>
    </citation>
    <scope>NUCLEOTIDE SEQUENCE</scope>
    <source>
        <tissue evidence="3">Leaf</tissue>
    </source>
</reference>